<dbReference type="InterPro" id="IPR036249">
    <property type="entry name" value="Thioredoxin-like_sf"/>
</dbReference>
<dbReference type="STRING" id="187493.CN03_10205"/>
<feature type="signal peptide" evidence="1">
    <location>
        <begin position="1"/>
        <end position="19"/>
    </location>
</feature>
<feature type="chain" id="PRO_5004065609" description="Thioredoxin domain-containing protein" evidence="1">
    <location>
        <begin position="20"/>
        <end position="160"/>
    </location>
</feature>
<evidence type="ECO:0000313" key="3">
    <source>
        <dbReference type="Proteomes" id="UP000011866"/>
    </source>
</evidence>
<dbReference type="GeneID" id="79176471"/>
<dbReference type="EMBL" id="HF680312">
    <property type="protein sequence ID" value="CCU72022.1"/>
    <property type="molecule type" value="Genomic_DNA"/>
</dbReference>
<accession>M5DS92</accession>
<gene>
    <name evidence="2" type="ORF">TOL_1598</name>
</gene>
<dbReference type="Gene3D" id="3.40.30.10">
    <property type="entry name" value="Glutaredoxin"/>
    <property type="match status" value="1"/>
</dbReference>
<dbReference type="HOGENOM" id="CLU_1651331_0_0_6"/>
<dbReference type="Proteomes" id="UP000011866">
    <property type="component" value="Chromosome"/>
</dbReference>
<dbReference type="RefSeq" id="WP_015486754.1">
    <property type="nucleotide sequence ID" value="NC_020888.1"/>
</dbReference>
<keyword evidence="1" id="KW-0732">Signal</keyword>
<keyword evidence="3" id="KW-1185">Reference proteome</keyword>
<dbReference type="KEGG" id="tol:TOL_1598"/>
<sequence length="160" mass="18373">MEYVVRYLLLMLLALPASALETLKPGDKVDDFTMLSVNGFGQRLTEVRGQPLMLIWLDRCNACSETLARYQLLAESLEIDGLLGWFVWVPEGDDEPPKMRLPVLRYEAKWQQSWLFEPRPAVMLISPDGVLDHLIIGDLDESYGEVEATMMRWISDVRDQ</sequence>
<dbReference type="SUPFAM" id="SSF52833">
    <property type="entry name" value="Thioredoxin-like"/>
    <property type="match status" value="1"/>
</dbReference>
<organism evidence="2 3">
    <name type="scientific">Thalassolituus oleivorans MIL-1</name>
    <dbReference type="NCBI Taxonomy" id="1298593"/>
    <lineage>
        <taxon>Bacteria</taxon>
        <taxon>Pseudomonadati</taxon>
        <taxon>Pseudomonadota</taxon>
        <taxon>Gammaproteobacteria</taxon>
        <taxon>Oceanospirillales</taxon>
        <taxon>Oceanospirillaceae</taxon>
        <taxon>Thalassolituus</taxon>
    </lineage>
</organism>
<protein>
    <recommendedName>
        <fullName evidence="4">Thioredoxin domain-containing protein</fullName>
    </recommendedName>
</protein>
<dbReference type="AlphaFoldDB" id="M5DS92"/>
<evidence type="ECO:0000313" key="2">
    <source>
        <dbReference type="EMBL" id="CCU72022.1"/>
    </source>
</evidence>
<evidence type="ECO:0000256" key="1">
    <source>
        <dbReference type="SAM" id="SignalP"/>
    </source>
</evidence>
<name>M5DS92_9GAMM</name>
<reference evidence="2 3" key="1">
    <citation type="journal article" date="2013" name="Genome Announc.">
        <title>Genome Sequence of Thalassolituus oleivorans MIL-1 (DSM 14913T).</title>
        <authorList>
            <person name="Golyshin P.N."/>
            <person name="Werner J."/>
            <person name="Chernikova T.N."/>
            <person name="Tran H."/>
            <person name="Ferrer M."/>
            <person name="Yakimov M.M."/>
            <person name="Teeling H."/>
            <person name="Golyshina O.V."/>
        </authorList>
    </citation>
    <scope>NUCLEOTIDE SEQUENCE [LARGE SCALE GENOMIC DNA]</scope>
    <source>
        <strain evidence="2 3">MIL-1</strain>
    </source>
</reference>
<evidence type="ECO:0008006" key="4">
    <source>
        <dbReference type="Google" id="ProtNLM"/>
    </source>
</evidence>
<proteinExistence type="predicted"/>